<dbReference type="Proteomes" id="UP000774326">
    <property type="component" value="Unassembled WGS sequence"/>
</dbReference>
<gene>
    <name evidence="1" type="ORF">WICPIJ_000822</name>
</gene>
<reference evidence="1" key="1">
    <citation type="journal article" date="2021" name="Open Biol.">
        <title>Shared evolutionary footprints suggest mitochondrial oxidative damage underlies multiple complex I losses in fungi.</title>
        <authorList>
            <person name="Schikora-Tamarit M.A."/>
            <person name="Marcet-Houben M."/>
            <person name="Nosek J."/>
            <person name="Gabaldon T."/>
        </authorList>
    </citation>
    <scope>NUCLEOTIDE SEQUENCE</scope>
    <source>
        <strain evidence="1">CBS2887</strain>
    </source>
</reference>
<protein>
    <submittedName>
        <fullName evidence="1">Uncharacterized protein</fullName>
    </submittedName>
</protein>
<evidence type="ECO:0000313" key="1">
    <source>
        <dbReference type="EMBL" id="KAH3688180.1"/>
    </source>
</evidence>
<proteinExistence type="predicted"/>
<accession>A0A9P8QF96</accession>
<name>A0A9P8QF96_WICPI</name>
<keyword evidence="2" id="KW-1185">Reference proteome</keyword>
<sequence length="623" mass="71978">MLNFLLFSISGLDPFMTIPIQNITKYITNMTISSMNINNLRPESNSSESTESSKEALLLFGPDTKSEKPAVSAIEADKEATDSKAFKHEYTYLIVSETTTRITKFQRRFKSNNKIYLYLPQYFSPCVDLDLPGAFKDRFDRTMEKLLQEAKNSRNLVLVFATNLRELDIYQSMYYYSFIRPHIKGHKHSIDILKYDQAGQFQFTKSNDQTVSVFENVNNIQMKYDSERKSMHIRLEEQLFKLKDDKKERVVHGLPFFQNSDEKQLSDRESLLSIEDNDLEGISIIVNGWSRDTKNAHLSDCSIYKYNSKDVVVDKSYKLHDMPRILDSLEKMIQNQYYQKLLHDYRGEIMDYRLALYKKQANCYDTQVDETLRESAGKDRAEDFKQLLDVHYELFYQFYSSSAASLCDEATLFGSKTFKTATIKTRDDNIEKEIKILLASLALEHGVKRPNYIEISIFHKFQSGSSEVSKNLESISLMELIDKYNSGHNKAAFTRAKVYNPSYAREFARTQLRTPVFLHDYPEHSNVAYSRPKVLGSVSEKLLRFPEHKLKIKSLIINEPSNKTTAAVVVASKASNSNSKSQKNKKIFPKTNNFEDEKLTIAILRSLADGIDFKDGSFVYKSN</sequence>
<dbReference type="EMBL" id="JAEUBG010000470">
    <property type="protein sequence ID" value="KAH3688180.1"/>
    <property type="molecule type" value="Genomic_DNA"/>
</dbReference>
<dbReference type="AlphaFoldDB" id="A0A9P8QF96"/>
<comment type="caution">
    <text evidence="1">The sequence shown here is derived from an EMBL/GenBank/DDBJ whole genome shotgun (WGS) entry which is preliminary data.</text>
</comment>
<organism evidence="1 2">
    <name type="scientific">Wickerhamomyces pijperi</name>
    <name type="common">Yeast</name>
    <name type="synonym">Pichia pijperi</name>
    <dbReference type="NCBI Taxonomy" id="599730"/>
    <lineage>
        <taxon>Eukaryota</taxon>
        <taxon>Fungi</taxon>
        <taxon>Dikarya</taxon>
        <taxon>Ascomycota</taxon>
        <taxon>Saccharomycotina</taxon>
        <taxon>Saccharomycetes</taxon>
        <taxon>Phaffomycetales</taxon>
        <taxon>Wickerhamomycetaceae</taxon>
        <taxon>Wickerhamomyces</taxon>
    </lineage>
</organism>
<reference evidence="1" key="2">
    <citation type="submission" date="2021-01" db="EMBL/GenBank/DDBJ databases">
        <authorList>
            <person name="Schikora-Tamarit M.A."/>
        </authorList>
    </citation>
    <scope>NUCLEOTIDE SEQUENCE</scope>
    <source>
        <strain evidence="1">CBS2887</strain>
    </source>
</reference>
<evidence type="ECO:0000313" key="2">
    <source>
        <dbReference type="Proteomes" id="UP000774326"/>
    </source>
</evidence>